<dbReference type="EMBL" id="FOLO01000025">
    <property type="protein sequence ID" value="SFC95616.1"/>
    <property type="molecule type" value="Genomic_DNA"/>
</dbReference>
<evidence type="ECO:0000313" key="3">
    <source>
        <dbReference type="EMBL" id="SFC95616.1"/>
    </source>
</evidence>
<keyword evidence="1" id="KW-0812">Transmembrane</keyword>
<feature type="domain" description="Type IV / VI secretion system DotU" evidence="2">
    <location>
        <begin position="13"/>
        <end position="213"/>
    </location>
</feature>
<protein>
    <submittedName>
        <fullName evidence="3">Type VI secretion system protein ImpK</fullName>
    </submittedName>
</protein>
<organism evidence="3 4">
    <name type="scientific">Pseudoalteromonas denitrificans DSM 6059</name>
    <dbReference type="NCBI Taxonomy" id="1123010"/>
    <lineage>
        <taxon>Bacteria</taxon>
        <taxon>Pseudomonadati</taxon>
        <taxon>Pseudomonadota</taxon>
        <taxon>Gammaproteobacteria</taxon>
        <taxon>Alteromonadales</taxon>
        <taxon>Pseudoalteromonadaceae</taxon>
        <taxon>Pseudoalteromonas</taxon>
    </lineage>
</organism>
<dbReference type="PANTHER" id="PTHR38033:SF1">
    <property type="entry name" value="DOTU FAMILY TYPE IV_VI SECRETION SYSTEM PROTEIN"/>
    <property type="match status" value="1"/>
</dbReference>
<reference evidence="3 4" key="1">
    <citation type="submission" date="2016-10" db="EMBL/GenBank/DDBJ databases">
        <authorList>
            <person name="de Groot N.N."/>
        </authorList>
    </citation>
    <scope>NUCLEOTIDE SEQUENCE [LARGE SCALE GENOMIC DNA]</scope>
    <source>
        <strain evidence="3 4">DSM 6059</strain>
    </source>
</reference>
<dbReference type="AlphaFoldDB" id="A0A1I1NE07"/>
<dbReference type="Pfam" id="PF09850">
    <property type="entry name" value="DotU"/>
    <property type="match status" value="1"/>
</dbReference>
<proteinExistence type="predicted"/>
<dbReference type="OrthoDB" id="345640at2"/>
<keyword evidence="1" id="KW-0472">Membrane</keyword>
<accession>A0A1I1NE07</accession>
<dbReference type="PANTHER" id="PTHR38033">
    <property type="entry name" value="MEMBRANE PROTEIN-RELATED"/>
    <property type="match status" value="1"/>
</dbReference>
<dbReference type="Proteomes" id="UP000198862">
    <property type="component" value="Unassembled WGS sequence"/>
</dbReference>
<feature type="transmembrane region" description="Helical" evidence="1">
    <location>
        <begin position="193"/>
        <end position="215"/>
    </location>
</feature>
<dbReference type="InterPro" id="IPR038522">
    <property type="entry name" value="T4/T6SS_DotU_sf"/>
</dbReference>
<name>A0A1I1NE07_9GAMM</name>
<evidence type="ECO:0000256" key="1">
    <source>
        <dbReference type="SAM" id="Phobius"/>
    </source>
</evidence>
<keyword evidence="4" id="KW-1185">Reference proteome</keyword>
<evidence type="ECO:0000259" key="2">
    <source>
        <dbReference type="Pfam" id="PF09850"/>
    </source>
</evidence>
<dbReference type="RefSeq" id="WP_091985842.1">
    <property type="nucleotide sequence ID" value="NZ_FOLO01000025.1"/>
</dbReference>
<dbReference type="Gene3D" id="1.25.40.590">
    <property type="entry name" value="Type IV / VI secretion system, DotU"/>
    <property type="match status" value="1"/>
</dbReference>
<evidence type="ECO:0000313" key="4">
    <source>
        <dbReference type="Proteomes" id="UP000198862"/>
    </source>
</evidence>
<dbReference type="STRING" id="1123010.SAMN02745724_03028"/>
<sequence length="241" mass="27257">MTTKNDNTSHRSLLSSISPVISELVALKLGKNKDITCEAFRSEIISCFDSYERDCYENQITTSYMQEAKFALAALVDEMVMSSGHAIRMQWMSRPLQLEFFGNNRAGEEFFERLDNLQKAGESKASVLEVYYLCLQLGFEGAYKVKGLEQLKALIIDIRSQLEDANGAPDIRLSSNGIPTEDFVMKVGRNIPYWVIFSVILSMIVMQFVGFHFLISDQANSSKQHIDKQIEVVSQLDKANL</sequence>
<dbReference type="InterPro" id="IPR017732">
    <property type="entry name" value="T4/T6SS_DotU"/>
</dbReference>
<gene>
    <name evidence="3" type="ORF">SAMN02745724_03028</name>
</gene>
<keyword evidence="1" id="KW-1133">Transmembrane helix</keyword>
<dbReference type="NCBIfam" id="TIGR03349">
    <property type="entry name" value="IV_VI_DotU"/>
    <property type="match status" value="1"/>
</dbReference>
<dbReference type="NCBIfam" id="NF038228">
    <property type="entry name" value="IcmH_DotU_IVB"/>
    <property type="match status" value="1"/>
</dbReference>